<name>A0AA96LEM9_9BACL</name>
<sequence length="109" mass="12708">MRKALWIWLVILSTLNGCSSSLPVYQEENNFRTVKIKGTEYALHKLSYGGKTYISEPEQYINPAFYKDLKLGKQIGKTEGGMRIYQVKNEDERVVMMGLMFPELFYKLE</sequence>
<accession>A0AA96LEM9</accession>
<dbReference type="RefSeq" id="WP_315604455.1">
    <property type="nucleotide sequence ID" value="NZ_CP130318.1"/>
</dbReference>
<organism evidence="1 2">
    <name type="scientific">Paenibacillus aurantius</name>
    <dbReference type="NCBI Taxonomy" id="2918900"/>
    <lineage>
        <taxon>Bacteria</taxon>
        <taxon>Bacillati</taxon>
        <taxon>Bacillota</taxon>
        <taxon>Bacilli</taxon>
        <taxon>Bacillales</taxon>
        <taxon>Paenibacillaceae</taxon>
        <taxon>Paenibacillus</taxon>
    </lineage>
</organism>
<gene>
    <name evidence="1" type="ORF">MJA45_24165</name>
</gene>
<proteinExistence type="predicted"/>
<protein>
    <submittedName>
        <fullName evidence="1">Uncharacterized protein</fullName>
    </submittedName>
</protein>
<dbReference type="AlphaFoldDB" id="A0AA96LEM9"/>
<reference evidence="1 2" key="1">
    <citation type="submission" date="2022-02" db="EMBL/GenBank/DDBJ databases">
        <title>Paenibacillus sp. MBLB1776 Whole Genome Shotgun Sequencing.</title>
        <authorList>
            <person name="Hwang C.Y."/>
            <person name="Cho E.-S."/>
            <person name="Seo M.-J."/>
        </authorList>
    </citation>
    <scope>NUCLEOTIDE SEQUENCE [LARGE SCALE GENOMIC DNA]</scope>
    <source>
        <strain evidence="1 2">MBLB1776</strain>
    </source>
</reference>
<dbReference type="EMBL" id="CP130318">
    <property type="protein sequence ID" value="WNQ10681.1"/>
    <property type="molecule type" value="Genomic_DNA"/>
</dbReference>
<evidence type="ECO:0000313" key="2">
    <source>
        <dbReference type="Proteomes" id="UP001305702"/>
    </source>
</evidence>
<dbReference type="KEGG" id="paun:MJA45_24165"/>
<keyword evidence="2" id="KW-1185">Reference proteome</keyword>
<evidence type="ECO:0000313" key="1">
    <source>
        <dbReference type="EMBL" id="WNQ10681.1"/>
    </source>
</evidence>
<dbReference type="Proteomes" id="UP001305702">
    <property type="component" value="Chromosome"/>
</dbReference>